<sequence>MFVRYEKQYKRFEQDIRIINQKSHDLRFRVTASADEETEKALSEYESHVDTGNALLDVIITDMGYRCAENKIQFTCSADGKLLSYVNETDMCALFGNAYENAVEYLVTRPVEERFISTTLKRRGDMAHLHIENAFSGQLRLKNGMPETTKSDKDVHGFGVQSICRIAEKYGGSAEVTIADAMFQLDIIFPLSNSCNNIRSF</sequence>
<feature type="domain" description="Sensor histidine kinase NatK-like C-terminal" evidence="1">
    <location>
        <begin position="88"/>
        <end position="190"/>
    </location>
</feature>
<accession>A0A9D1TR25</accession>
<dbReference type="InterPro" id="IPR032834">
    <property type="entry name" value="NatK-like_C"/>
</dbReference>
<dbReference type="Pfam" id="PF14501">
    <property type="entry name" value="HATPase_c_5"/>
    <property type="match status" value="1"/>
</dbReference>
<organism evidence="2 3">
    <name type="scientific">Candidatus Protoclostridium stercorigallinarum</name>
    <dbReference type="NCBI Taxonomy" id="2838741"/>
    <lineage>
        <taxon>Bacteria</taxon>
        <taxon>Bacillati</taxon>
        <taxon>Bacillota</taxon>
        <taxon>Clostridia</taxon>
        <taxon>Candidatus Protoclostridium</taxon>
    </lineage>
</organism>
<dbReference type="AlphaFoldDB" id="A0A9D1TR25"/>
<dbReference type="CDD" id="cd16935">
    <property type="entry name" value="HATPase_AgrC-ComD-like"/>
    <property type="match status" value="1"/>
</dbReference>
<evidence type="ECO:0000313" key="3">
    <source>
        <dbReference type="Proteomes" id="UP000823990"/>
    </source>
</evidence>
<dbReference type="GO" id="GO:0005524">
    <property type="term" value="F:ATP binding"/>
    <property type="evidence" value="ECO:0007669"/>
    <property type="project" value="UniProtKB-KW"/>
</dbReference>
<reference evidence="2" key="2">
    <citation type="submission" date="2021-04" db="EMBL/GenBank/DDBJ databases">
        <authorList>
            <person name="Gilroy R."/>
        </authorList>
    </citation>
    <scope>NUCLEOTIDE SEQUENCE</scope>
    <source>
        <strain evidence="2">12435</strain>
    </source>
</reference>
<dbReference type="SUPFAM" id="SSF55874">
    <property type="entry name" value="ATPase domain of HSP90 chaperone/DNA topoisomerase II/histidine kinase"/>
    <property type="match status" value="1"/>
</dbReference>
<keyword evidence="2" id="KW-0067">ATP-binding</keyword>
<reference evidence="2" key="1">
    <citation type="journal article" date="2021" name="PeerJ">
        <title>Extensive microbial diversity within the chicken gut microbiome revealed by metagenomics and culture.</title>
        <authorList>
            <person name="Gilroy R."/>
            <person name="Ravi A."/>
            <person name="Getino M."/>
            <person name="Pursley I."/>
            <person name="Horton D.L."/>
            <person name="Alikhan N.F."/>
            <person name="Baker D."/>
            <person name="Gharbi K."/>
            <person name="Hall N."/>
            <person name="Watson M."/>
            <person name="Adriaenssens E.M."/>
            <person name="Foster-Nyarko E."/>
            <person name="Jarju S."/>
            <person name="Secka A."/>
            <person name="Antonio M."/>
            <person name="Oren A."/>
            <person name="Chaudhuri R.R."/>
            <person name="La Ragione R."/>
            <person name="Hildebrand F."/>
            <person name="Pallen M.J."/>
        </authorList>
    </citation>
    <scope>NUCLEOTIDE SEQUENCE</scope>
    <source>
        <strain evidence="2">12435</strain>
    </source>
</reference>
<proteinExistence type="predicted"/>
<evidence type="ECO:0000259" key="1">
    <source>
        <dbReference type="Pfam" id="PF14501"/>
    </source>
</evidence>
<dbReference type="InterPro" id="IPR036890">
    <property type="entry name" value="HATPase_C_sf"/>
</dbReference>
<protein>
    <submittedName>
        <fullName evidence="2">ATP-binding protein</fullName>
    </submittedName>
</protein>
<dbReference type="Proteomes" id="UP000823990">
    <property type="component" value="Unassembled WGS sequence"/>
</dbReference>
<evidence type="ECO:0000313" key="2">
    <source>
        <dbReference type="EMBL" id="HIW02390.1"/>
    </source>
</evidence>
<name>A0A9D1TR25_9FIRM</name>
<dbReference type="EMBL" id="DXHS01000061">
    <property type="protein sequence ID" value="HIW02390.1"/>
    <property type="molecule type" value="Genomic_DNA"/>
</dbReference>
<dbReference type="Gene3D" id="3.30.565.10">
    <property type="entry name" value="Histidine kinase-like ATPase, C-terminal domain"/>
    <property type="match status" value="1"/>
</dbReference>
<gene>
    <name evidence="2" type="ORF">H9892_03540</name>
</gene>
<comment type="caution">
    <text evidence="2">The sequence shown here is derived from an EMBL/GenBank/DDBJ whole genome shotgun (WGS) entry which is preliminary data.</text>
</comment>
<keyword evidence="2" id="KW-0547">Nucleotide-binding</keyword>